<dbReference type="AlphaFoldDB" id="A0A913ZTK6"/>
<accession>A0A913ZTK6</accession>
<dbReference type="RefSeq" id="XP_038054774.1">
    <property type="nucleotide sequence ID" value="XM_038198846.1"/>
</dbReference>
<dbReference type="OrthoDB" id="10067079at2759"/>
<proteinExistence type="predicted"/>
<dbReference type="GO" id="GO:0003725">
    <property type="term" value="F:double-stranded RNA binding"/>
    <property type="evidence" value="ECO:0007669"/>
    <property type="project" value="InterPro"/>
</dbReference>
<sequence length="179" mass="21269">MCMARSRSYIETAHMETSNVRKDQFHRKDAKQQLTLPRSAAEKQKIRIEKLMKNPEKPVYIPDKPREWKTREPPEFVRDVMGSSAGAGSGEFHVYRGYRRREYARQMHIHKIAEQEEHETEFQKKLEENQRLAEEKTTKKRNKSSVLGVLLQDEKETEDGPEKEAKSTRSRKRENRRTK</sequence>
<evidence type="ECO:0008006" key="4">
    <source>
        <dbReference type="Google" id="ProtNLM"/>
    </source>
</evidence>
<feature type="region of interest" description="Disordered" evidence="1">
    <location>
        <begin position="20"/>
        <end position="41"/>
    </location>
</feature>
<evidence type="ECO:0000313" key="3">
    <source>
        <dbReference type="Proteomes" id="UP000887568"/>
    </source>
</evidence>
<protein>
    <recommendedName>
        <fullName evidence="4">PRKR-interacting protein 1</fullName>
    </recommendedName>
</protein>
<dbReference type="CTD" id="79706"/>
<evidence type="ECO:0000313" key="2">
    <source>
        <dbReference type="EnsemblMetazoa" id="XP_038054774.1"/>
    </source>
</evidence>
<dbReference type="EnsemblMetazoa" id="XM_038198846.1">
    <property type="protein sequence ID" value="XP_038054774.1"/>
    <property type="gene ID" value="LOC119726985"/>
</dbReference>
<feature type="compositionally biased region" description="Basic and acidic residues" evidence="1">
    <location>
        <begin position="152"/>
        <end position="167"/>
    </location>
</feature>
<feature type="compositionally biased region" description="Basic and acidic residues" evidence="1">
    <location>
        <begin position="20"/>
        <end position="31"/>
    </location>
</feature>
<keyword evidence="3" id="KW-1185">Reference proteome</keyword>
<dbReference type="InterPro" id="IPR009548">
    <property type="entry name" value="Prkrip1"/>
</dbReference>
<feature type="compositionally biased region" description="Basic and acidic residues" evidence="1">
    <location>
        <begin position="114"/>
        <end position="137"/>
    </location>
</feature>
<dbReference type="Pfam" id="PF06658">
    <property type="entry name" value="DUF1168"/>
    <property type="match status" value="1"/>
</dbReference>
<dbReference type="PANTHER" id="PTHR13507:SF0">
    <property type="entry name" value="PRKR-INTERACTING PROTEIN 1"/>
    <property type="match status" value="1"/>
</dbReference>
<dbReference type="GO" id="GO:0019901">
    <property type="term" value="F:protein kinase binding"/>
    <property type="evidence" value="ECO:0007669"/>
    <property type="project" value="TreeGrafter"/>
</dbReference>
<feature type="compositionally biased region" description="Basic residues" evidence="1">
    <location>
        <begin position="168"/>
        <end position="179"/>
    </location>
</feature>
<dbReference type="GeneID" id="119726985"/>
<reference evidence="2" key="1">
    <citation type="submission" date="2022-11" db="UniProtKB">
        <authorList>
            <consortium name="EnsemblMetazoa"/>
        </authorList>
    </citation>
    <scope>IDENTIFICATION</scope>
</reference>
<dbReference type="PANTHER" id="PTHR13507">
    <property type="entry name" value="PRKR-INTERACTING PROTEIN 1"/>
    <property type="match status" value="1"/>
</dbReference>
<feature type="region of interest" description="Disordered" evidence="1">
    <location>
        <begin position="114"/>
        <end position="179"/>
    </location>
</feature>
<evidence type="ECO:0000256" key="1">
    <source>
        <dbReference type="SAM" id="MobiDB-lite"/>
    </source>
</evidence>
<dbReference type="GO" id="GO:0005730">
    <property type="term" value="C:nucleolus"/>
    <property type="evidence" value="ECO:0007669"/>
    <property type="project" value="TreeGrafter"/>
</dbReference>
<name>A0A913ZTK6_PATMI</name>
<dbReference type="GO" id="GO:0004860">
    <property type="term" value="F:protein kinase inhibitor activity"/>
    <property type="evidence" value="ECO:0007669"/>
    <property type="project" value="TreeGrafter"/>
</dbReference>
<dbReference type="Proteomes" id="UP000887568">
    <property type="component" value="Unplaced"/>
</dbReference>
<organism evidence="2 3">
    <name type="scientific">Patiria miniata</name>
    <name type="common">Bat star</name>
    <name type="synonym">Asterina miniata</name>
    <dbReference type="NCBI Taxonomy" id="46514"/>
    <lineage>
        <taxon>Eukaryota</taxon>
        <taxon>Metazoa</taxon>
        <taxon>Echinodermata</taxon>
        <taxon>Eleutherozoa</taxon>
        <taxon>Asterozoa</taxon>
        <taxon>Asteroidea</taxon>
        <taxon>Valvatacea</taxon>
        <taxon>Valvatida</taxon>
        <taxon>Asterinidae</taxon>
        <taxon>Patiria</taxon>
    </lineage>
</organism>